<dbReference type="Proteomes" id="UP001589867">
    <property type="component" value="Unassembled WGS sequence"/>
</dbReference>
<reference evidence="1 2" key="1">
    <citation type="submission" date="2024-09" db="EMBL/GenBank/DDBJ databases">
        <authorList>
            <person name="Sun Q."/>
            <person name="Mori K."/>
        </authorList>
    </citation>
    <scope>NUCLEOTIDE SEQUENCE [LARGE SCALE GENOMIC DNA]</scope>
    <source>
        <strain evidence="1 2">TBRC 3947</strain>
    </source>
</reference>
<sequence>MQLPDRMSCHVETHGNGIHLIVSGRLDENTSGDFSLSVRSVLTGRPDVLVLDLTTVEFLSPEGTTAIVDAVLRAGESRTNVVSCPALRCGSGSTRSG</sequence>
<name>A0ABV6MFY1_9ACTN</name>
<dbReference type="SUPFAM" id="SSF52091">
    <property type="entry name" value="SpoIIaa-like"/>
    <property type="match status" value="1"/>
</dbReference>
<dbReference type="EMBL" id="JBHLUH010000087">
    <property type="protein sequence ID" value="MFC0533637.1"/>
    <property type="molecule type" value="Genomic_DNA"/>
</dbReference>
<comment type="caution">
    <text evidence="1">The sequence shown here is derived from an EMBL/GenBank/DDBJ whole genome shotgun (WGS) entry which is preliminary data.</text>
</comment>
<keyword evidence="2" id="KW-1185">Reference proteome</keyword>
<dbReference type="Gene3D" id="3.30.750.24">
    <property type="entry name" value="STAS domain"/>
    <property type="match status" value="1"/>
</dbReference>
<dbReference type="InterPro" id="IPR036513">
    <property type="entry name" value="STAS_dom_sf"/>
</dbReference>
<organism evidence="1 2">
    <name type="scientific">Phytohabitans kaempferiae</name>
    <dbReference type="NCBI Taxonomy" id="1620943"/>
    <lineage>
        <taxon>Bacteria</taxon>
        <taxon>Bacillati</taxon>
        <taxon>Actinomycetota</taxon>
        <taxon>Actinomycetes</taxon>
        <taxon>Micromonosporales</taxon>
        <taxon>Micromonosporaceae</taxon>
    </lineage>
</organism>
<accession>A0ABV6MFY1</accession>
<gene>
    <name evidence="1" type="ORF">ACFFIA_39125</name>
</gene>
<evidence type="ECO:0000313" key="1">
    <source>
        <dbReference type="EMBL" id="MFC0533637.1"/>
    </source>
</evidence>
<evidence type="ECO:0000313" key="2">
    <source>
        <dbReference type="Proteomes" id="UP001589867"/>
    </source>
</evidence>
<protein>
    <submittedName>
        <fullName evidence="1">STAS domain-containing protein</fullName>
    </submittedName>
</protein>
<dbReference type="RefSeq" id="WP_377261495.1">
    <property type="nucleotide sequence ID" value="NZ_JBHLUH010000087.1"/>
</dbReference>
<proteinExistence type="predicted"/>